<keyword evidence="7" id="KW-0067">ATP-binding</keyword>
<dbReference type="GO" id="GO:0005737">
    <property type="term" value="C:cytoplasm"/>
    <property type="evidence" value="ECO:0007669"/>
    <property type="project" value="UniProtKB-SubCell"/>
</dbReference>
<feature type="domain" description="ATP-grasp" evidence="8">
    <location>
        <begin position="101"/>
        <end position="302"/>
    </location>
</feature>
<dbReference type="InterPro" id="IPR013815">
    <property type="entry name" value="ATP_grasp_subdomain_1"/>
</dbReference>
<keyword evidence="4" id="KW-0133">Cell shape</keyword>
<dbReference type="GO" id="GO:0008716">
    <property type="term" value="F:D-alanine-D-alanine ligase activity"/>
    <property type="evidence" value="ECO:0007669"/>
    <property type="project" value="UniProtKB-UniRule"/>
</dbReference>
<evidence type="ECO:0000313" key="10">
    <source>
        <dbReference type="Proteomes" id="UP000551848"/>
    </source>
</evidence>
<keyword evidence="6" id="KW-0460">Magnesium</keyword>
<evidence type="ECO:0000256" key="2">
    <source>
        <dbReference type="ARBA" id="ARBA00022598"/>
    </source>
</evidence>
<feature type="binding site" evidence="6">
    <location>
        <position position="256"/>
    </location>
    <ligand>
        <name>Mg(2+)</name>
        <dbReference type="ChEBI" id="CHEBI:18420"/>
        <label>1</label>
    </ligand>
</feature>
<dbReference type="GO" id="GO:0046872">
    <property type="term" value="F:metal ion binding"/>
    <property type="evidence" value="ECO:0007669"/>
    <property type="project" value="UniProtKB-KW"/>
</dbReference>
<keyword evidence="4" id="KW-0573">Peptidoglycan synthesis</keyword>
<feature type="binding site" evidence="6">
    <location>
        <position position="269"/>
    </location>
    <ligand>
        <name>Mg(2+)</name>
        <dbReference type="ChEBI" id="CHEBI:18420"/>
        <label>2</label>
    </ligand>
</feature>
<dbReference type="EMBL" id="JACETL010000027">
    <property type="protein sequence ID" value="MBA4692655.1"/>
    <property type="molecule type" value="Genomic_DNA"/>
</dbReference>
<dbReference type="PROSITE" id="PS50975">
    <property type="entry name" value="ATP_GRASP"/>
    <property type="match status" value="1"/>
</dbReference>
<evidence type="ECO:0000256" key="7">
    <source>
        <dbReference type="PROSITE-ProRule" id="PRU00409"/>
    </source>
</evidence>
<dbReference type="Gene3D" id="3.40.50.20">
    <property type="match status" value="1"/>
</dbReference>
<dbReference type="UniPathway" id="UPA00219"/>
<evidence type="ECO:0000259" key="8">
    <source>
        <dbReference type="PROSITE" id="PS50975"/>
    </source>
</evidence>
<dbReference type="GO" id="GO:0005524">
    <property type="term" value="F:ATP binding"/>
    <property type="evidence" value="ECO:0007669"/>
    <property type="project" value="UniProtKB-UniRule"/>
</dbReference>
<feature type="binding site" evidence="6">
    <location>
        <position position="269"/>
    </location>
    <ligand>
        <name>Mg(2+)</name>
        <dbReference type="ChEBI" id="CHEBI:18420"/>
        <label>1</label>
    </ligand>
</feature>
<dbReference type="InterPro" id="IPR016185">
    <property type="entry name" value="PreATP-grasp_dom_sf"/>
</dbReference>
<comment type="function">
    <text evidence="4">Cell wall formation.</text>
</comment>
<dbReference type="AlphaFoldDB" id="A0A838Y1G6"/>
<dbReference type="Pfam" id="PF01820">
    <property type="entry name" value="Dala_Dala_lig_N"/>
    <property type="match status" value="1"/>
</dbReference>
<dbReference type="GO" id="GO:0009252">
    <property type="term" value="P:peptidoglycan biosynthetic process"/>
    <property type="evidence" value="ECO:0007669"/>
    <property type="project" value="UniProtKB-UniRule"/>
</dbReference>
<keyword evidence="6" id="KW-0464">Manganese</keyword>
<evidence type="ECO:0000313" key="9">
    <source>
        <dbReference type="EMBL" id="MBA4692655.1"/>
    </source>
</evidence>
<feature type="active site" evidence="5">
    <location>
        <position position="280"/>
    </location>
</feature>
<protein>
    <recommendedName>
        <fullName evidence="4">D-alanine--D-alanine ligase</fullName>
        <ecNumber evidence="4">6.3.2.4</ecNumber>
    </recommendedName>
    <alternativeName>
        <fullName evidence="4">D-Ala-D-Ala ligase</fullName>
    </alternativeName>
    <alternativeName>
        <fullName evidence="4">D-alanylalanine synthetase</fullName>
    </alternativeName>
</protein>
<evidence type="ECO:0000256" key="6">
    <source>
        <dbReference type="PIRSR" id="PIRSR039102-3"/>
    </source>
</evidence>
<dbReference type="Gene3D" id="3.30.1490.20">
    <property type="entry name" value="ATP-grasp fold, A domain"/>
    <property type="match status" value="1"/>
</dbReference>
<feature type="active site" evidence="5">
    <location>
        <position position="150"/>
    </location>
</feature>
<keyword evidence="2 4" id="KW-0436">Ligase</keyword>
<dbReference type="SUPFAM" id="SSF52440">
    <property type="entry name" value="PreATP-grasp domain"/>
    <property type="match status" value="1"/>
</dbReference>
<dbReference type="GO" id="GO:0071555">
    <property type="term" value="P:cell wall organization"/>
    <property type="evidence" value="ECO:0007669"/>
    <property type="project" value="UniProtKB-KW"/>
</dbReference>
<dbReference type="Proteomes" id="UP000551848">
    <property type="component" value="Unassembled WGS sequence"/>
</dbReference>
<dbReference type="EC" id="6.3.2.4" evidence="4"/>
<dbReference type="PANTHER" id="PTHR23132:SF23">
    <property type="entry name" value="D-ALANINE--D-ALANINE LIGASE B"/>
    <property type="match status" value="1"/>
</dbReference>
<keyword evidence="3 4" id="KW-0961">Cell wall biogenesis/degradation</keyword>
<comment type="catalytic activity">
    <reaction evidence="4">
        <text>2 D-alanine + ATP = D-alanyl-D-alanine + ADP + phosphate + H(+)</text>
        <dbReference type="Rhea" id="RHEA:11224"/>
        <dbReference type="ChEBI" id="CHEBI:15378"/>
        <dbReference type="ChEBI" id="CHEBI:30616"/>
        <dbReference type="ChEBI" id="CHEBI:43474"/>
        <dbReference type="ChEBI" id="CHEBI:57416"/>
        <dbReference type="ChEBI" id="CHEBI:57822"/>
        <dbReference type="ChEBI" id="CHEBI:456216"/>
        <dbReference type="EC" id="6.3.2.4"/>
    </reaction>
</comment>
<accession>A0A838Y1G6</accession>
<evidence type="ECO:0000256" key="4">
    <source>
        <dbReference type="HAMAP-Rule" id="MF_00047"/>
    </source>
</evidence>
<sequence>MAIEKITVLYGGESSERSISLESGKYVFKSVKRLGYEAELVDYPSEFSPEKFLQGDFVFIALHGQDGESGELQSFLQQNNIPYTGSGYEACKNTWNKDTFKKILRENGIPTPNWISVPSLDKFKGNLDDSIFDQFRPFNEIFLKPTEDGSSIDVFKLSTNNELKKAISDSLDSKRQFIFEESIDFKELTVPILNGKCLPPVEIITKESFYNFNAKYVSEDTELIEFIISDKKKIELEQICLKTLNIVKACGWLRVDLMQDSNQNFYVLEVNTVPGMTSHSLFPKSAESIGLSYDDLVNEIINAEI</sequence>
<evidence type="ECO:0000256" key="5">
    <source>
        <dbReference type="PIRSR" id="PIRSR039102-1"/>
    </source>
</evidence>
<comment type="caution">
    <text evidence="9">The sequence shown here is derived from an EMBL/GenBank/DDBJ whole genome shotgun (WGS) entry which is preliminary data.</text>
</comment>
<keyword evidence="4" id="KW-0963">Cytoplasm</keyword>
<dbReference type="Gene3D" id="3.30.470.20">
    <property type="entry name" value="ATP-grasp fold, B domain"/>
    <property type="match status" value="1"/>
</dbReference>
<dbReference type="NCBIfam" id="NF002378">
    <property type="entry name" value="PRK01372.1"/>
    <property type="match status" value="1"/>
</dbReference>
<dbReference type="Pfam" id="PF07478">
    <property type="entry name" value="Dala_Dala_lig_C"/>
    <property type="match status" value="1"/>
</dbReference>
<dbReference type="InterPro" id="IPR005905">
    <property type="entry name" value="D_ala_D_ala"/>
</dbReference>
<gene>
    <name evidence="4" type="primary">ddl</name>
    <name evidence="9" type="ORF">H2072_02785</name>
</gene>
<dbReference type="PIRSF" id="PIRSF039102">
    <property type="entry name" value="Ddl/VanB"/>
    <property type="match status" value="1"/>
</dbReference>
<evidence type="ECO:0000256" key="1">
    <source>
        <dbReference type="ARBA" id="ARBA00010871"/>
    </source>
</evidence>
<name>A0A838Y1G6_9GAMM</name>
<dbReference type="GO" id="GO:0008360">
    <property type="term" value="P:regulation of cell shape"/>
    <property type="evidence" value="ECO:0007669"/>
    <property type="project" value="UniProtKB-KW"/>
</dbReference>
<keyword evidence="7" id="KW-0547">Nucleotide-binding</keyword>
<comment type="pathway">
    <text evidence="4">Cell wall biogenesis; peptidoglycan biosynthesis.</text>
</comment>
<comment type="cofactor">
    <cofactor evidence="6">
        <name>Mg(2+)</name>
        <dbReference type="ChEBI" id="CHEBI:18420"/>
    </cofactor>
    <cofactor evidence="6">
        <name>Mn(2+)</name>
        <dbReference type="ChEBI" id="CHEBI:29035"/>
    </cofactor>
    <text evidence="6">Binds 2 magnesium or manganese ions per subunit.</text>
</comment>
<organism evidence="9 10">
    <name type="scientific">SAR86 cluster bacterium</name>
    <dbReference type="NCBI Taxonomy" id="2030880"/>
    <lineage>
        <taxon>Bacteria</taxon>
        <taxon>Pseudomonadati</taxon>
        <taxon>Pseudomonadota</taxon>
        <taxon>Gammaproteobacteria</taxon>
        <taxon>SAR86 cluster</taxon>
    </lineage>
</organism>
<feature type="binding site" evidence="6">
    <location>
        <position position="271"/>
    </location>
    <ligand>
        <name>Mg(2+)</name>
        <dbReference type="ChEBI" id="CHEBI:18420"/>
        <label>2</label>
    </ligand>
</feature>
<dbReference type="PANTHER" id="PTHR23132">
    <property type="entry name" value="D-ALANINE--D-ALANINE LIGASE"/>
    <property type="match status" value="1"/>
</dbReference>
<dbReference type="InterPro" id="IPR011761">
    <property type="entry name" value="ATP-grasp"/>
</dbReference>
<dbReference type="HAMAP" id="MF_00047">
    <property type="entry name" value="Dala_Dala_lig"/>
    <property type="match status" value="1"/>
</dbReference>
<proteinExistence type="inferred from homology"/>
<dbReference type="InterPro" id="IPR011095">
    <property type="entry name" value="Dala_Dala_lig_C"/>
</dbReference>
<dbReference type="InterPro" id="IPR011127">
    <property type="entry name" value="Dala_Dala_lig_N"/>
</dbReference>
<dbReference type="SUPFAM" id="SSF56059">
    <property type="entry name" value="Glutathione synthetase ATP-binding domain-like"/>
    <property type="match status" value="1"/>
</dbReference>
<comment type="subcellular location">
    <subcellularLocation>
        <location evidence="4">Cytoplasm</location>
    </subcellularLocation>
</comment>
<keyword evidence="6" id="KW-0479">Metal-binding</keyword>
<evidence type="ECO:0000256" key="3">
    <source>
        <dbReference type="ARBA" id="ARBA00023316"/>
    </source>
</evidence>
<comment type="similarity">
    <text evidence="1 4">Belongs to the D-alanine--D-alanine ligase family.</text>
</comment>
<reference evidence="9 10" key="1">
    <citation type="submission" date="2020-06" db="EMBL/GenBank/DDBJ databases">
        <title>Dysbiosis in marine aquaculture revealed through microbiome analysis: reverse ecology for environmental sustainability.</title>
        <authorList>
            <person name="Haro-Moreno J.M."/>
            <person name="Coutinho F.H."/>
            <person name="Zaragoza-Solas A."/>
            <person name="Picazo A."/>
            <person name="Almagro-Moreno S."/>
            <person name="Lopez-Perez M."/>
        </authorList>
    </citation>
    <scope>NUCLEOTIDE SEQUENCE [LARGE SCALE GENOMIC DNA]</scope>
    <source>
        <strain evidence="9">MCMED-G41</strain>
    </source>
</reference>
<feature type="active site" evidence="5">
    <location>
        <position position="16"/>
    </location>
</feature>